<proteinExistence type="predicted"/>
<evidence type="ECO:0000313" key="2">
    <source>
        <dbReference type="Proteomes" id="UP000265520"/>
    </source>
</evidence>
<keyword evidence="2" id="KW-1185">Reference proteome</keyword>
<dbReference type="EMBL" id="LXQA010224124">
    <property type="protein sequence ID" value="MCI35515.1"/>
    <property type="molecule type" value="Genomic_DNA"/>
</dbReference>
<name>A0A392RIT5_9FABA</name>
<comment type="caution">
    <text evidence="1">The sequence shown here is derived from an EMBL/GenBank/DDBJ whole genome shotgun (WGS) entry which is preliminary data.</text>
</comment>
<feature type="non-terminal residue" evidence="1">
    <location>
        <position position="1"/>
    </location>
</feature>
<organism evidence="1 2">
    <name type="scientific">Trifolium medium</name>
    <dbReference type="NCBI Taxonomy" id="97028"/>
    <lineage>
        <taxon>Eukaryota</taxon>
        <taxon>Viridiplantae</taxon>
        <taxon>Streptophyta</taxon>
        <taxon>Embryophyta</taxon>
        <taxon>Tracheophyta</taxon>
        <taxon>Spermatophyta</taxon>
        <taxon>Magnoliopsida</taxon>
        <taxon>eudicotyledons</taxon>
        <taxon>Gunneridae</taxon>
        <taxon>Pentapetalae</taxon>
        <taxon>rosids</taxon>
        <taxon>fabids</taxon>
        <taxon>Fabales</taxon>
        <taxon>Fabaceae</taxon>
        <taxon>Papilionoideae</taxon>
        <taxon>50 kb inversion clade</taxon>
        <taxon>NPAAA clade</taxon>
        <taxon>Hologalegina</taxon>
        <taxon>IRL clade</taxon>
        <taxon>Trifolieae</taxon>
        <taxon>Trifolium</taxon>
    </lineage>
</organism>
<accession>A0A392RIT5</accession>
<protein>
    <submittedName>
        <fullName evidence="1">Uncharacterized protein</fullName>
    </submittedName>
</protein>
<evidence type="ECO:0000313" key="1">
    <source>
        <dbReference type="EMBL" id="MCI35515.1"/>
    </source>
</evidence>
<dbReference type="AlphaFoldDB" id="A0A392RIT5"/>
<reference evidence="1 2" key="1">
    <citation type="journal article" date="2018" name="Front. Plant Sci.">
        <title>Red Clover (Trifolium pratense) and Zigzag Clover (T. medium) - A Picture of Genomic Similarities and Differences.</title>
        <authorList>
            <person name="Dluhosova J."/>
            <person name="Istvanek J."/>
            <person name="Nedelnik J."/>
            <person name="Repkova J."/>
        </authorList>
    </citation>
    <scope>NUCLEOTIDE SEQUENCE [LARGE SCALE GENOMIC DNA]</scope>
    <source>
        <strain evidence="2">cv. 10/8</strain>
        <tissue evidence="1">Leaf</tissue>
    </source>
</reference>
<dbReference type="Proteomes" id="UP000265520">
    <property type="component" value="Unassembled WGS sequence"/>
</dbReference>
<sequence length="82" mass="9105">NGAFEGRGRSITHRLSSVRRERTVLFTLSHLPYPKGASHNGSTFYLTSRKSLAIAFTVLLAGNSRCKQRGFRDYLSSVESEG</sequence>